<dbReference type="EMBL" id="CAVMJV010000019">
    <property type="protein sequence ID" value="CAK5065232.1"/>
    <property type="molecule type" value="Genomic_DNA"/>
</dbReference>
<organism evidence="1 2">
    <name type="scientific">Meloidogyne enterolobii</name>
    <name type="common">Root-knot nematode worm</name>
    <name type="synonym">Meloidogyne mayaguensis</name>
    <dbReference type="NCBI Taxonomy" id="390850"/>
    <lineage>
        <taxon>Eukaryota</taxon>
        <taxon>Metazoa</taxon>
        <taxon>Ecdysozoa</taxon>
        <taxon>Nematoda</taxon>
        <taxon>Chromadorea</taxon>
        <taxon>Rhabditida</taxon>
        <taxon>Tylenchina</taxon>
        <taxon>Tylenchomorpha</taxon>
        <taxon>Tylenchoidea</taxon>
        <taxon>Meloidogynidae</taxon>
        <taxon>Meloidogyninae</taxon>
        <taxon>Meloidogyne</taxon>
    </lineage>
</organism>
<evidence type="ECO:0000313" key="1">
    <source>
        <dbReference type="EMBL" id="CAK5065232.1"/>
    </source>
</evidence>
<keyword evidence="2" id="KW-1185">Reference proteome</keyword>
<reference evidence="1" key="1">
    <citation type="submission" date="2023-11" db="EMBL/GenBank/DDBJ databases">
        <authorList>
            <person name="Poullet M."/>
        </authorList>
    </citation>
    <scope>NUCLEOTIDE SEQUENCE</scope>
    <source>
        <strain evidence="1">E1834</strain>
    </source>
</reference>
<accession>A0ACB0YVW8</accession>
<evidence type="ECO:0000313" key="2">
    <source>
        <dbReference type="Proteomes" id="UP001497535"/>
    </source>
</evidence>
<gene>
    <name evidence="1" type="ORF">MENTE1834_LOCUS17257</name>
</gene>
<comment type="caution">
    <text evidence="1">The sequence shown here is derived from an EMBL/GenBank/DDBJ whole genome shotgun (WGS) entry which is preliminary data.</text>
</comment>
<dbReference type="Proteomes" id="UP001497535">
    <property type="component" value="Unassembled WGS sequence"/>
</dbReference>
<proteinExistence type="predicted"/>
<protein>
    <submittedName>
        <fullName evidence="1">Uncharacterized protein</fullName>
    </submittedName>
</protein>
<sequence length="81" mass="9810">MLPSFYQDKLLQLYSYILYNFNMTSMPRPLNSCTNHEFVYNLIVEDIEDTSTYGIFNVINFYLTLLFFTYILIRVFLSFIY</sequence>
<name>A0ACB0YVW8_MELEN</name>